<protein>
    <submittedName>
        <fullName evidence="1">HEAT repeat domain-containing protein</fullName>
    </submittedName>
</protein>
<proteinExistence type="predicted"/>
<sequence length="337" mass="35730">MATHSKPSNDLRKLIASGVIRAHPSRASVRGADLDVLKSILSGATQPGFAVNRKRALEVLARSEASAEVTRLLGMALSDRDADVALRTTAARLLRLMPPRDAEKVLIPALTTKEARLRRALYRSLGEIGGKAAQKALEDAPPSAEASAAKLLVSLRGGALKGDLSSALDLVRLLVEAEPLPKAEAAAVLKAIGGAAYGVPLRTEQAVCFDCRTDRQAVFLAKETDLKRSGIVGAVVQYRGAPSEAELRYVVLYSKTKARAEIALMTPAGRVDYAGVGTVTRGGMAFDLRDADGRAVPLIAEARVSDRMFKLSLTISERGPARRAPARRPQSILAAGL</sequence>
<evidence type="ECO:0000313" key="2">
    <source>
        <dbReference type="Proteomes" id="UP001208690"/>
    </source>
</evidence>
<accession>A0ABT3BKY6</accession>
<dbReference type="InterPro" id="IPR011989">
    <property type="entry name" value="ARM-like"/>
</dbReference>
<gene>
    <name evidence="1" type="ORF">MUB52_22610</name>
</gene>
<dbReference type="Gene3D" id="1.25.10.10">
    <property type="entry name" value="Leucine-rich Repeat Variant"/>
    <property type="match status" value="1"/>
</dbReference>
<organism evidence="1 2">
    <name type="scientific">Roseobacter sinensis</name>
    <dbReference type="NCBI Taxonomy" id="2931391"/>
    <lineage>
        <taxon>Bacteria</taxon>
        <taxon>Pseudomonadati</taxon>
        <taxon>Pseudomonadota</taxon>
        <taxon>Alphaproteobacteria</taxon>
        <taxon>Rhodobacterales</taxon>
        <taxon>Roseobacteraceae</taxon>
        <taxon>Roseobacter</taxon>
    </lineage>
</organism>
<evidence type="ECO:0000313" key="1">
    <source>
        <dbReference type="EMBL" id="MCV3274233.1"/>
    </source>
</evidence>
<comment type="caution">
    <text evidence="1">The sequence shown here is derived from an EMBL/GenBank/DDBJ whole genome shotgun (WGS) entry which is preliminary data.</text>
</comment>
<dbReference type="RefSeq" id="WP_263846438.1">
    <property type="nucleotide sequence ID" value="NZ_JALIEB010000033.1"/>
</dbReference>
<dbReference type="Pfam" id="PF13646">
    <property type="entry name" value="HEAT_2"/>
    <property type="match status" value="1"/>
</dbReference>
<dbReference type="EMBL" id="JALIEB010000033">
    <property type="protein sequence ID" value="MCV3274233.1"/>
    <property type="molecule type" value="Genomic_DNA"/>
</dbReference>
<keyword evidence="2" id="KW-1185">Reference proteome</keyword>
<name>A0ABT3BKY6_9RHOB</name>
<dbReference type="SUPFAM" id="SSF48371">
    <property type="entry name" value="ARM repeat"/>
    <property type="match status" value="1"/>
</dbReference>
<dbReference type="Proteomes" id="UP001208690">
    <property type="component" value="Unassembled WGS sequence"/>
</dbReference>
<dbReference type="InterPro" id="IPR016024">
    <property type="entry name" value="ARM-type_fold"/>
</dbReference>
<reference evidence="1 2" key="1">
    <citation type="submission" date="2022-04" db="EMBL/GenBank/DDBJ databases">
        <title>Roseobacter sp. WL0113 is a bacterium isolated from neritic sediment.</title>
        <authorList>
            <person name="Wang L."/>
            <person name="He W."/>
            <person name="Zhang D.-F."/>
        </authorList>
    </citation>
    <scope>NUCLEOTIDE SEQUENCE [LARGE SCALE GENOMIC DNA]</scope>
    <source>
        <strain evidence="1 2">WL0113</strain>
    </source>
</reference>